<gene>
    <name evidence="2" type="ORF">GSLYS_00007815001</name>
</gene>
<accession>A0AAV2HIL9</accession>
<feature type="signal peptide" evidence="1">
    <location>
        <begin position="1"/>
        <end position="17"/>
    </location>
</feature>
<organism evidence="2 3">
    <name type="scientific">Lymnaea stagnalis</name>
    <name type="common">Great pond snail</name>
    <name type="synonym">Helix stagnalis</name>
    <dbReference type="NCBI Taxonomy" id="6523"/>
    <lineage>
        <taxon>Eukaryota</taxon>
        <taxon>Metazoa</taxon>
        <taxon>Spiralia</taxon>
        <taxon>Lophotrochozoa</taxon>
        <taxon>Mollusca</taxon>
        <taxon>Gastropoda</taxon>
        <taxon>Heterobranchia</taxon>
        <taxon>Euthyneura</taxon>
        <taxon>Panpulmonata</taxon>
        <taxon>Hygrophila</taxon>
        <taxon>Lymnaeoidea</taxon>
        <taxon>Lymnaeidae</taxon>
        <taxon>Lymnaea</taxon>
    </lineage>
</organism>
<protein>
    <submittedName>
        <fullName evidence="2">Uncharacterized protein</fullName>
    </submittedName>
</protein>
<dbReference type="AlphaFoldDB" id="A0AAV2HIL9"/>
<evidence type="ECO:0000313" key="2">
    <source>
        <dbReference type="EMBL" id="CAL1533855.1"/>
    </source>
</evidence>
<evidence type="ECO:0000313" key="3">
    <source>
        <dbReference type="Proteomes" id="UP001497497"/>
    </source>
</evidence>
<evidence type="ECO:0000256" key="1">
    <source>
        <dbReference type="SAM" id="SignalP"/>
    </source>
</evidence>
<comment type="caution">
    <text evidence="2">The sequence shown here is derived from an EMBL/GenBank/DDBJ whole genome shotgun (WGS) entry which is preliminary data.</text>
</comment>
<keyword evidence="1" id="KW-0732">Signal</keyword>
<reference evidence="2 3" key="1">
    <citation type="submission" date="2024-04" db="EMBL/GenBank/DDBJ databases">
        <authorList>
            <consortium name="Genoscope - CEA"/>
            <person name="William W."/>
        </authorList>
    </citation>
    <scope>NUCLEOTIDE SEQUENCE [LARGE SCALE GENOMIC DNA]</scope>
</reference>
<dbReference type="Proteomes" id="UP001497497">
    <property type="component" value="Unassembled WGS sequence"/>
</dbReference>
<dbReference type="EMBL" id="CAXITT010000154">
    <property type="protein sequence ID" value="CAL1533855.1"/>
    <property type="molecule type" value="Genomic_DNA"/>
</dbReference>
<keyword evidence="3" id="KW-1185">Reference proteome</keyword>
<feature type="chain" id="PRO_5043898211" evidence="1">
    <location>
        <begin position="18"/>
        <end position="199"/>
    </location>
</feature>
<proteinExistence type="predicted"/>
<name>A0AAV2HIL9_LYMST</name>
<sequence>MDIFVSLILTLVFVASSNQQQQDMRLARKGNDFIASAGMDDNTQGSCYDRCYDAYLIGREVIGCACSQYDFNGRNSVQNCNCPAGSICQQSLGKRNCVPRSDIGGQMIGGGRYGSGAVKDGKPGAPVSSGPNQGENVCGVPPVNCLTKNNGFNAISKFAYDPRLRTCVKILVYVSCTPVKLFDSQPECLRFCTDINMGY</sequence>